<gene>
    <name evidence="1" type="ORF">N24_2016</name>
</gene>
<accession>A0A169RZB8</accession>
<dbReference type="AlphaFoldDB" id="A0A169RZB8"/>
<organism evidence="1 2">
    <name type="scientific">Corynebacterium suranareeae</name>
    <dbReference type="NCBI Taxonomy" id="2506452"/>
    <lineage>
        <taxon>Bacteria</taxon>
        <taxon>Bacillati</taxon>
        <taxon>Actinomycetota</taxon>
        <taxon>Actinomycetes</taxon>
        <taxon>Mycobacteriales</taxon>
        <taxon>Corynebacteriaceae</taxon>
        <taxon>Corynebacterium</taxon>
    </lineage>
</organism>
<reference evidence="1 2" key="1">
    <citation type="submission" date="2016-02" db="EMBL/GenBank/DDBJ databases">
        <title>Corynebacterium glutamicum N24 whole genome sequencing project.</title>
        <authorList>
            <person name="Matsutani M."/>
            <person name="Nangtapong N."/>
            <person name="Yakushi T."/>
            <person name="Matsushita K."/>
        </authorList>
    </citation>
    <scope>NUCLEOTIDE SEQUENCE [LARGE SCALE GENOMIC DNA]</scope>
    <source>
        <strain evidence="1 2">N24</strain>
    </source>
</reference>
<sequence>MNATLVIMPGSPALVPQLAPRDTAGARLLKALRLVFEEELAGNSRSINLVGSRDQAWFTQHAGNLRAWGAPSVQVSDGNYLPEILQRVALGSFEQRVDGVRDRLEVIGLEAVTVLALDGPTGLTARAPSALIPGAQKIDGWCQSLLSGELEHVPSKEMLIDASLREPQLWLDLAALVSQAKSTQLIDTDDTHGVGRYVARWTF</sequence>
<dbReference type="KEGG" id="csur:N24_2016"/>
<name>A0A169RZB8_9CORY</name>
<dbReference type="RefSeq" id="WP_231910984.1">
    <property type="nucleotide sequence ID" value="NZ_AP017369.1"/>
</dbReference>
<dbReference type="Proteomes" id="UP000218244">
    <property type="component" value="Chromosome"/>
</dbReference>
<protein>
    <submittedName>
        <fullName evidence="1">Uncharacterized protein</fullName>
    </submittedName>
</protein>
<keyword evidence="2" id="KW-1185">Reference proteome</keyword>
<evidence type="ECO:0000313" key="1">
    <source>
        <dbReference type="EMBL" id="BAU96278.1"/>
    </source>
</evidence>
<dbReference type="EMBL" id="AP017369">
    <property type="protein sequence ID" value="BAU96278.1"/>
    <property type="molecule type" value="Genomic_DNA"/>
</dbReference>
<proteinExistence type="predicted"/>
<evidence type="ECO:0000313" key="2">
    <source>
        <dbReference type="Proteomes" id="UP000218244"/>
    </source>
</evidence>